<keyword evidence="1" id="KW-0472">Membrane</keyword>
<dbReference type="Gene3D" id="1.10.510.10">
    <property type="entry name" value="Transferase(Phosphotransferase) domain 1"/>
    <property type="match status" value="1"/>
</dbReference>
<comment type="caution">
    <text evidence="2">The sequence shown here is derived from an EMBL/GenBank/DDBJ whole genome shotgun (WGS) entry which is preliminary data.</text>
</comment>
<name>A0A5C7II36_9ROSI</name>
<accession>A0A5C7II36</accession>
<dbReference type="Proteomes" id="UP000323000">
    <property type="component" value="Chromosome 2"/>
</dbReference>
<dbReference type="SUPFAM" id="SSF56112">
    <property type="entry name" value="Protein kinase-like (PK-like)"/>
    <property type="match status" value="1"/>
</dbReference>
<keyword evidence="1" id="KW-0812">Transmembrane</keyword>
<protein>
    <recommendedName>
        <fullName evidence="4">Serine-threonine/tyrosine-protein kinase catalytic domain-containing protein</fullName>
    </recommendedName>
</protein>
<organism evidence="2 3">
    <name type="scientific">Acer yangbiense</name>
    <dbReference type="NCBI Taxonomy" id="1000413"/>
    <lineage>
        <taxon>Eukaryota</taxon>
        <taxon>Viridiplantae</taxon>
        <taxon>Streptophyta</taxon>
        <taxon>Embryophyta</taxon>
        <taxon>Tracheophyta</taxon>
        <taxon>Spermatophyta</taxon>
        <taxon>Magnoliopsida</taxon>
        <taxon>eudicotyledons</taxon>
        <taxon>Gunneridae</taxon>
        <taxon>Pentapetalae</taxon>
        <taxon>rosids</taxon>
        <taxon>malvids</taxon>
        <taxon>Sapindales</taxon>
        <taxon>Sapindaceae</taxon>
        <taxon>Hippocastanoideae</taxon>
        <taxon>Acereae</taxon>
        <taxon>Acer</taxon>
    </lineage>
</organism>
<dbReference type="EMBL" id="VAHF01000002">
    <property type="protein sequence ID" value="TXG68739.1"/>
    <property type="molecule type" value="Genomic_DNA"/>
</dbReference>
<dbReference type="InterPro" id="IPR011009">
    <property type="entry name" value="Kinase-like_dom_sf"/>
</dbReference>
<dbReference type="OrthoDB" id="2013020at2759"/>
<keyword evidence="1" id="KW-1133">Transmembrane helix</keyword>
<sequence>MFATCSSERQYSITISLSFTKFYFKIVIEYCRSEEQVANIFTKPLKVDSFLKLKKTLDMMSYGKLGVRGVIPVRAIFGLVSNPDNWPHNLPALARNQCWWKSEPFLFGFHAKKKKRNIIVPVAASVATSLVLIVAALAIFFILKRRRQQVLLGGLSLPVLLYAQDDQSDSRTSMILSWEGRLRIAVESAQEIITSKSPIIRTNEYEKTHLSQWVDSLLAQGDIRNIVDSRLQGDFDINSVWKAVEVAMACLSPSANKRPSMTVVVMELNESLATEMARIYQSGSGYDSKDSIDPMISMDLGTEINPGAR</sequence>
<evidence type="ECO:0000313" key="2">
    <source>
        <dbReference type="EMBL" id="TXG68739.1"/>
    </source>
</evidence>
<keyword evidence="3" id="KW-1185">Reference proteome</keyword>
<feature type="transmembrane region" description="Helical" evidence="1">
    <location>
        <begin position="118"/>
        <end position="143"/>
    </location>
</feature>
<evidence type="ECO:0000313" key="3">
    <source>
        <dbReference type="Proteomes" id="UP000323000"/>
    </source>
</evidence>
<reference evidence="3" key="1">
    <citation type="journal article" date="2019" name="Gigascience">
        <title>De novo genome assembly of the endangered Acer yangbiense, a plant species with extremely small populations endemic to Yunnan Province, China.</title>
        <authorList>
            <person name="Yang J."/>
            <person name="Wariss H.M."/>
            <person name="Tao L."/>
            <person name="Zhang R."/>
            <person name="Yun Q."/>
            <person name="Hollingsworth P."/>
            <person name="Dao Z."/>
            <person name="Luo G."/>
            <person name="Guo H."/>
            <person name="Ma Y."/>
            <person name="Sun W."/>
        </authorList>
    </citation>
    <scope>NUCLEOTIDE SEQUENCE [LARGE SCALE GENOMIC DNA]</scope>
    <source>
        <strain evidence="3">cv. Malutang</strain>
    </source>
</reference>
<evidence type="ECO:0008006" key="4">
    <source>
        <dbReference type="Google" id="ProtNLM"/>
    </source>
</evidence>
<evidence type="ECO:0000256" key="1">
    <source>
        <dbReference type="SAM" id="Phobius"/>
    </source>
</evidence>
<dbReference type="AlphaFoldDB" id="A0A5C7II36"/>
<proteinExistence type="predicted"/>
<gene>
    <name evidence="2" type="ORF">EZV62_003674</name>
</gene>
<dbReference type="PANTHER" id="PTHR45631">
    <property type="entry name" value="OS07G0107800 PROTEIN-RELATED"/>
    <property type="match status" value="1"/>
</dbReference>
<dbReference type="PANTHER" id="PTHR45631:SF202">
    <property type="entry name" value="SENESCENCE-INDUCED RECEPTOR-LIKE SERINE_THREONINE-PROTEIN KINASE"/>
    <property type="match status" value="1"/>
</dbReference>